<dbReference type="Proteomes" id="UP001205185">
    <property type="component" value="Unassembled WGS sequence"/>
</dbReference>
<evidence type="ECO:0000256" key="1">
    <source>
        <dbReference type="ARBA" id="ARBA00008467"/>
    </source>
</evidence>
<dbReference type="PANTHER" id="PTHR11712:SF347">
    <property type="entry name" value="BETA KETOACYL-ACYL CARRIER PROTEIN SYNTHASE"/>
    <property type="match status" value="1"/>
</dbReference>
<evidence type="ECO:0000313" key="6">
    <source>
        <dbReference type="Proteomes" id="UP001205185"/>
    </source>
</evidence>
<keyword evidence="6" id="KW-1185">Reference proteome</keyword>
<feature type="domain" description="Ketosynthase family 3 (KS3)" evidence="4">
    <location>
        <begin position="2"/>
        <end position="402"/>
    </location>
</feature>
<name>A0ABT1IIZ1_9PSEU</name>
<dbReference type="PROSITE" id="PS52004">
    <property type="entry name" value="KS3_2"/>
    <property type="match status" value="1"/>
</dbReference>
<dbReference type="Gene3D" id="3.40.47.10">
    <property type="match status" value="2"/>
</dbReference>
<dbReference type="EMBL" id="JAMTCO010000013">
    <property type="protein sequence ID" value="MCP2272612.1"/>
    <property type="molecule type" value="Genomic_DNA"/>
</dbReference>
<proteinExistence type="inferred from homology"/>
<evidence type="ECO:0000256" key="2">
    <source>
        <dbReference type="ARBA" id="ARBA00022679"/>
    </source>
</evidence>
<evidence type="ECO:0000256" key="3">
    <source>
        <dbReference type="RuleBase" id="RU003694"/>
    </source>
</evidence>
<dbReference type="Pfam" id="PF02801">
    <property type="entry name" value="Ketoacyl-synt_C"/>
    <property type="match status" value="1"/>
</dbReference>
<dbReference type="Pfam" id="PF00109">
    <property type="entry name" value="ketoacyl-synt"/>
    <property type="match status" value="1"/>
</dbReference>
<reference evidence="5 6" key="1">
    <citation type="submission" date="2022-06" db="EMBL/GenBank/DDBJ databases">
        <title>Genomic Encyclopedia of Archaeal and Bacterial Type Strains, Phase II (KMG-II): from individual species to whole genera.</title>
        <authorList>
            <person name="Goeker M."/>
        </authorList>
    </citation>
    <scope>NUCLEOTIDE SEQUENCE [LARGE SCALE GENOMIC DNA]</scope>
    <source>
        <strain evidence="5 6">DSM 44255</strain>
    </source>
</reference>
<dbReference type="InterPro" id="IPR014031">
    <property type="entry name" value="Ketoacyl_synth_C"/>
</dbReference>
<dbReference type="NCBIfam" id="NF005589">
    <property type="entry name" value="PRK07314.1"/>
    <property type="match status" value="1"/>
</dbReference>
<dbReference type="SUPFAM" id="SSF53901">
    <property type="entry name" value="Thiolase-like"/>
    <property type="match status" value="2"/>
</dbReference>
<dbReference type="InterPro" id="IPR020841">
    <property type="entry name" value="PKS_Beta-ketoAc_synthase_dom"/>
</dbReference>
<dbReference type="InterPro" id="IPR016039">
    <property type="entry name" value="Thiolase-like"/>
</dbReference>
<gene>
    <name evidence="5" type="ORF">LV75_005138</name>
</gene>
<dbReference type="InterPro" id="IPR000794">
    <property type="entry name" value="Beta-ketoacyl_synthase"/>
</dbReference>
<protein>
    <submittedName>
        <fullName evidence="5">3-oxoacyl-[acyl-carrier-protein] synthase II</fullName>
    </submittedName>
</protein>
<dbReference type="PROSITE" id="PS00606">
    <property type="entry name" value="KS3_1"/>
    <property type="match status" value="1"/>
</dbReference>
<dbReference type="InterPro" id="IPR018201">
    <property type="entry name" value="Ketoacyl_synth_AS"/>
</dbReference>
<evidence type="ECO:0000313" key="5">
    <source>
        <dbReference type="EMBL" id="MCP2272612.1"/>
    </source>
</evidence>
<keyword evidence="2 3" id="KW-0808">Transferase</keyword>
<dbReference type="SMART" id="SM00825">
    <property type="entry name" value="PKS_KS"/>
    <property type="match status" value="1"/>
</dbReference>
<comment type="similarity">
    <text evidence="1 3">Belongs to the thiolase-like superfamily. Beta-ketoacyl-ACP synthases family.</text>
</comment>
<dbReference type="PANTHER" id="PTHR11712">
    <property type="entry name" value="POLYKETIDE SYNTHASE-RELATED"/>
    <property type="match status" value="1"/>
</dbReference>
<evidence type="ECO:0000259" key="4">
    <source>
        <dbReference type="PROSITE" id="PS52004"/>
    </source>
</evidence>
<dbReference type="CDD" id="cd00834">
    <property type="entry name" value="KAS_I_II"/>
    <property type="match status" value="1"/>
</dbReference>
<dbReference type="InterPro" id="IPR014030">
    <property type="entry name" value="Ketoacyl_synth_N"/>
</dbReference>
<comment type="caution">
    <text evidence="5">The sequence shown here is derived from an EMBL/GenBank/DDBJ whole genome shotgun (WGS) entry which is preliminary data.</text>
</comment>
<dbReference type="RefSeq" id="WP_253889536.1">
    <property type="nucleotide sequence ID" value="NZ_BAAAVB010000008.1"/>
</dbReference>
<sequence>MTAEVLVTGVGLLTPAGIGVAESWERVLSGAPAARTDPELGGAISARVPGFDPVAALGARHAWRLDRFTQLALCAVREAVADAGLNPSTWDGARVAVVLGNSLGGTATFESQYRVFHDGHADEVSPLMVPMAMVNMVAGYVAIDIRATGPSLVTATACASGGTAVGIATALLRSGACDVAIAGGTEAAITPVTITGLRRMGALSGRDHDPATASRPFDLDRDGFVPGEGAGALVLERAADARARRVAGYARIAGYGASSDAHHATAPAPDGSGIRRALEAALTEAGVDPRAVDHVNAHGTSTPLNDVTEAKALRAVLGESIAVTSVKGVTGHTLAAAGAIEAVCAALTIRDGVIPPTAGTKQVDPRVEVDVVVGAARRARVDVAVSTSLGFGGHNAALVLTAP</sequence>
<accession>A0ABT1IIZ1</accession>
<organism evidence="5 6">
    <name type="scientific">Actinokineospora diospyrosa</name>
    <dbReference type="NCBI Taxonomy" id="103728"/>
    <lineage>
        <taxon>Bacteria</taxon>
        <taxon>Bacillati</taxon>
        <taxon>Actinomycetota</taxon>
        <taxon>Actinomycetes</taxon>
        <taxon>Pseudonocardiales</taxon>
        <taxon>Pseudonocardiaceae</taxon>
        <taxon>Actinokineospora</taxon>
    </lineage>
</organism>